<dbReference type="OrthoDB" id="9784998at2"/>
<evidence type="ECO:0008006" key="5">
    <source>
        <dbReference type="Google" id="ProtNLM"/>
    </source>
</evidence>
<organism evidence="3 4">
    <name type="scientific">Isoalcanivorax pacificus W11-5</name>
    <dbReference type="NCBI Taxonomy" id="391936"/>
    <lineage>
        <taxon>Bacteria</taxon>
        <taxon>Pseudomonadati</taxon>
        <taxon>Pseudomonadota</taxon>
        <taxon>Gammaproteobacteria</taxon>
        <taxon>Oceanospirillales</taxon>
        <taxon>Alcanivoracaceae</taxon>
        <taxon>Isoalcanivorax</taxon>
    </lineage>
</organism>
<evidence type="ECO:0000256" key="2">
    <source>
        <dbReference type="SAM" id="SignalP"/>
    </source>
</evidence>
<dbReference type="Pfam" id="PF11736">
    <property type="entry name" value="DUF3299"/>
    <property type="match status" value="1"/>
</dbReference>
<keyword evidence="4" id="KW-1185">Reference proteome</keyword>
<feature type="signal peptide" evidence="2">
    <location>
        <begin position="1"/>
        <end position="18"/>
    </location>
</feature>
<evidence type="ECO:0000313" key="4">
    <source>
        <dbReference type="Proteomes" id="UP000006764"/>
    </source>
</evidence>
<protein>
    <recommendedName>
        <fullName evidence="5">Lipoprotein</fullName>
    </recommendedName>
</protein>
<evidence type="ECO:0000256" key="1">
    <source>
        <dbReference type="SAM" id="MobiDB-lite"/>
    </source>
</evidence>
<sequence>MRKWILVLGLLTSVSVLAQPATELEWDDMIPDGWPPEEMFEDVDINTLEDDDPKAIEFYAQLEKLWDEAPMVQSLDGQRVKLPGYAIPLEGDGDSVTTFLLVPYFGACIHVPPPPRNQTVLVTMREGSKATIEEAFFTVWVTGTMKVEQSETDLAKTGYTLIAEQVEPYTEPEPQPGDYDDPYADGYQQP</sequence>
<gene>
    <name evidence="3" type="ORF">S7S_16705</name>
</gene>
<dbReference type="RefSeq" id="WP_008733073.1">
    <property type="nucleotide sequence ID" value="NZ_CP004387.1"/>
</dbReference>
<feature type="chain" id="PRO_5002111364" description="Lipoprotein" evidence="2">
    <location>
        <begin position="19"/>
        <end position="190"/>
    </location>
</feature>
<dbReference type="Gene3D" id="2.40.50.870">
    <property type="entry name" value="Protein of unknown function (DUF3299)"/>
    <property type="match status" value="1"/>
</dbReference>
<reference evidence="3 4" key="1">
    <citation type="journal article" date="2012" name="J. Bacteriol.">
        <title>Genome sequence of an alkane-degrading bacterium, Alcanivorax pacificus type strain W11-5, isolated from deep sea sediment.</title>
        <authorList>
            <person name="Lai Q."/>
            <person name="Shao Z."/>
        </authorList>
    </citation>
    <scope>NUCLEOTIDE SEQUENCE [LARGE SCALE GENOMIC DNA]</scope>
    <source>
        <strain evidence="3 4">W11-5</strain>
    </source>
</reference>
<dbReference type="STRING" id="391936.S7S_16705"/>
<name>A0A0B4XTB4_9GAMM</name>
<dbReference type="KEGG" id="apac:S7S_16705"/>
<keyword evidence="2" id="KW-0732">Signal</keyword>
<dbReference type="Proteomes" id="UP000006764">
    <property type="component" value="Chromosome"/>
</dbReference>
<dbReference type="InterPro" id="IPR021727">
    <property type="entry name" value="DUF3299"/>
</dbReference>
<dbReference type="HOGENOM" id="CLU_099457_3_0_6"/>
<evidence type="ECO:0000313" key="3">
    <source>
        <dbReference type="EMBL" id="AJD49753.1"/>
    </source>
</evidence>
<dbReference type="AlphaFoldDB" id="A0A0B4XTB4"/>
<proteinExistence type="predicted"/>
<accession>A0A0B4XTB4</accession>
<dbReference type="EMBL" id="CP004387">
    <property type="protein sequence ID" value="AJD49753.1"/>
    <property type="molecule type" value="Genomic_DNA"/>
</dbReference>
<feature type="region of interest" description="Disordered" evidence="1">
    <location>
        <begin position="167"/>
        <end position="190"/>
    </location>
</feature>